<dbReference type="Proteomes" id="UP001215712">
    <property type="component" value="Unassembled WGS sequence"/>
</dbReference>
<feature type="region of interest" description="Disordered" evidence="5">
    <location>
        <begin position="279"/>
        <end position="342"/>
    </location>
</feature>
<dbReference type="GO" id="GO:0000981">
    <property type="term" value="F:DNA-binding transcription factor activity, RNA polymerase II-specific"/>
    <property type="evidence" value="ECO:0007669"/>
    <property type="project" value="InterPro"/>
</dbReference>
<keyword evidence="4" id="KW-0539">Nucleus</keyword>
<keyword evidence="7" id="KW-1185">Reference proteome</keyword>
<proteinExistence type="predicted"/>
<protein>
    <recommendedName>
        <fullName evidence="8">Zn(2)-C6 fungal-type domain-containing protein</fullName>
    </recommendedName>
</protein>
<gene>
    <name evidence="6" type="ORF">N7493_004269</name>
</gene>
<evidence type="ECO:0000256" key="2">
    <source>
        <dbReference type="ARBA" id="ARBA00023125"/>
    </source>
</evidence>
<evidence type="ECO:0000256" key="4">
    <source>
        <dbReference type="ARBA" id="ARBA00023242"/>
    </source>
</evidence>
<keyword evidence="1" id="KW-0805">Transcription regulation</keyword>
<name>A0AAD6HSB0_9EURO</name>
<dbReference type="CDD" id="cd00067">
    <property type="entry name" value="GAL4"/>
    <property type="match status" value="1"/>
</dbReference>
<keyword evidence="3" id="KW-0804">Transcription</keyword>
<evidence type="ECO:0000313" key="6">
    <source>
        <dbReference type="EMBL" id="KAJ5732788.1"/>
    </source>
</evidence>
<dbReference type="EMBL" id="JAQJAN010000004">
    <property type="protein sequence ID" value="KAJ5732788.1"/>
    <property type="molecule type" value="Genomic_DNA"/>
</dbReference>
<dbReference type="GO" id="GO:0008270">
    <property type="term" value="F:zinc ion binding"/>
    <property type="evidence" value="ECO:0007669"/>
    <property type="project" value="InterPro"/>
</dbReference>
<evidence type="ECO:0000313" key="7">
    <source>
        <dbReference type="Proteomes" id="UP001215712"/>
    </source>
</evidence>
<dbReference type="InterPro" id="IPR001138">
    <property type="entry name" value="Zn2Cys6_DnaBD"/>
</dbReference>
<feature type="compositionally biased region" description="Basic and acidic residues" evidence="5">
    <location>
        <begin position="228"/>
        <end position="237"/>
    </location>
</feature>
<dbReference type="SUPFAM" id="SSF57701">
    <property type="entry name" value="Zn2/Cys6 DNA-binding domain"/>
    <property type="match status" value="1"/>
</dbReference>
<feature type="region of interest" description="Disordered" evidence="5">
    <location>
        <begin position="1"/>
        <end position="23"/>
    </location>
</feature>
<dbReference type="AlphaFoldDB" id="A0AAD6HSB0"/>
<feature type="region of interest" description="Disordered" evidence="5">
    <location>
        <begin position="218"/>
        <end position="237"/>
    </location>
</feature>
<dbReference type="GO" id="GO:0003677">
    <property type="term" value="F:DNA binding"/>
    <property type="evidence" value="ECO:0007669"/>
    <property type="project" value="UniProtKB-KW"/>
</dbReference>
<evidence type="ECO:0000256" key="5">
    <source>
        <dbReference type="SAM" id="MobiDB-lite"/>
    </source>
</evidence>
<organism evidence="6 7">
    <name type="scientific">Penicillium malachiteum</name>
    <dbReference type="NCBI Taxonomy" id="1324776"/>
    <lineage>
        <taxon>Eukaryota</taxon>
        <taxon>Fungi</taxon>
        <taxon>Dikarya</taxon>
        <taxon>Ascomycota</taxon>
        <taxon>Pezizomycotina</taxon>
        <taxon>Eurotiomycetes</taxon>
        <taxon>Eurotiomycetidae</taxon>
        <taxon>Eurotiales</taxon>
        <taxon>Aspergillaceae</taxon>
        <taxon>Penicillium</taxon>
    </lineage>
</organism>
<evidence type="ECO:0008006" key="8">
    <source>
        <dbReference type="Google" id="ProtNLM"/>
    </source>
</evidence>
<reference evidence="6" key="1">
    <citation type="journal article" date="2023" name="IMA Fungus">
        <title>Comparative genomic study of the Penicillium genus elucidates a diverse pangenome and 15 lateral gene transfer events.</title>
        <authorList>
            <person name="Petersen C."/>
            <person name="Sorensen T."/>
            <person name="Nielsen M.R."/>
            <person name="Sondergaard T.E."/>
            <person name="Sorensen J.L."/>
            <person name="Fitzpatrick D.A."/>
            <person name="Frisvad J.C."/>
            <person name="Nielsen K.L."/>
        </authorList>
    </citation>
    <scope>NUCLEOTIDE SEQUENCE</scope>
    <source>
        <strain evidence="6">IBT 17514</strain>
    </source>
</reference>
<reference evidence="6" key="2">
    <citation type="submission" date="2023-01" db="EMBL/GenBank/DDBJ databases">
        <authorList>
            <person name="Petersen C."/>
        </authorList>
    </citation>
    <scope>NUCLEOTIDE SEQUENCE</scope>
    <source>
        <strain evidence="6">IBT 17514</strain>
    </source>
</reference>
<comment type="caution">
    <text evidence="6">The sequence shown here is derived from an EMBL/GenBank/DDBJ whole genome shotgun (WGS) entry which is preliminary data.</text>
</comment>
<evidence type="ECO:0000256" key="1">
    <source>
        <dbReference type="ARBA" id="ARBA00023015"/>
    </source>
</evidence>
<keyword evidence="2" id="KW-0238">DNA-binding</keyword>
<sequence length="342" mass="38288">MVFHHPVSPGDITNRSSEMRSGAMSPMSPLGFNGYPDSMLSENGSSPHFQYHRPGPTTYSAPFYPDQFLLAPVYQHHLRHLNFGPSVMDRPHATSMHYSVLQRFSNGYDDQYTHETEAFSGNMPGTMMDQSTLQRISDLQYFHRSTSPTSDCEESSMCDGANEPLIHAPVARASTEGSQSKIMEWTEPMIPNQSFNPPSPTRSASPIEYSFVMEDPRNPQRCVRRARSRSELDKQKEDIRQLKDNGGACTRCYKSKKKCSTSTPCNPCVASRTKCIRRETRSSPPRNKRSRTSDVEVSSSLSPDPDTTVVNHDMPEDTPWEVAETIDGTDCGPDAVYDSADI</sequence>
<dbReference type="InterPro" id="IPR036864">
    <property type="entry name" value="Zn2-C6_fun-type_DNA-bd_sf"/>
</dbReference>
<accession>A0AAD6HSB0</accession>
<evidence type="ECO:0000256" key="3">
    <source>
        <dbReference type="ARBA" id="ARBA00023163"/>
    </source>
</evidence>